<dbReference type="GO" id="GO:0016301">
    <property type="term" value="F:kinase activity"/>
    <property type="evidence" value="ECO:0007669"/>
    <property type="project" value="UniProtKB-KW"/>
</dbReference>
<dbReference type="SMART" id="SM00046">
    <property type="entry name" value="DAGKc"/>
    <property type="match status" value="1"/>
</dbReference>
<reference evidence="6" key="1">
    <citation type="submission" date="2020-12" db="EMBL/GenBank/DDBJ databases">
        <title>Methylobrevis albus sp. nov., isolated from fresh water lack sediment.</title>
        <authorList>
            <person name="Zou Q."/>
        </authorList>
    </citation>
    <scope>NUCLEOTIDE SEQUENCE</scope>
    <source>
        <strain evidence="6">L22</strain>
    </source>
</reference>
<name>A0A931I0F2_9HYPH</name>
<evidence type="ECO:0000259" key="5">
    <source>
        <dbReference type="PROSITE" id="PS50146"/>
    </source>
</evidence>
<sequence>MNTETVPAFGGPEPVAPVTRHVQVVANPTAGGFRFQTLDRLVARLDDLGVRTDVRLTRQAGELVEIARGLSPTVDTLVVGGGDGSINEAVRGLVDRPAAPPALAILPFGTANVLAAELSLPFAAHRIAESIVARKIAPLYLGRIGDRPFLLMASAGFDAAVVHGVDPKLKRRIGKLAYVAAIFRLAFRRDRPDVIVTADGETFTCRIAVATTARCYGGPLTLTPHTGVTVPGLRLVTVDDDRPLALLKAGVMLGLGRLARLSGVTDRAVVKVRFAGADVEMQVDGDPIAPTNGSIEAHPRVLSIITA</sequence>
<evidence type="ECO:0000313" key="7">
    <source>
        <dbReference type="Proteomes" id="UP000631694"/>
    </source>
</evidence>
<dbReference type="EMBL" id="JADZLT010000041">
    <property type="protein sequence ID" value="MBH0237139.1"/>
    <property type="molecule type" value="Genomic_DNA"/>
</dbReference>
<dbReference type="Pfam" id="PF00781">
    <property type="entry name" value="DAGK_cat"/>
    <property type="match status" value="1"/>
</dbReference>
<protein>
    <submittedName>
        <fullName evidence="6">Diacylglycerol kinase family lipid kinase</fullName>
    </submittedName>
</protein>
<evidence type="ECO:0000256" key="4">
    <source>
        <dbReference type="ARBA" id="ARBA00022840"/>
    </source>
</evidence>
<dbReference type="InterPro" id="IPR045540">
    <property type="entry name" value="YegS/DAGK_C"/>
</dbReference>
<organism evidence="6 7">
    <name type="scientific">Methylobrevis albus</name>
    <dbReference type="NCBI Taxonomy" id="2793297"/>
    <lineage>
        <taxon>Bacteria</taxon>
        <taxon>Pseudomonadati</taxon>
        <taxon>Pseudomonadota</taxon>
        <taxon>Alphaproteobacteria</taxon>
        <taxon>Hyphomicrobiales</taxon>
        <taxon>Pleomorphomonadaceae</taxon>
        <taxon>Methylobrevis</taxon>
    </lineage>
</organism>
<dbReference type="AlphaFoldDB" id="A0A931I0F2"/>
<feature type="domain" description="DAGKc" evidence="5">
    <location>
        <begin position="17"/>
        <end position="148"/>
    </location>
</feature>
<dbReference type="PANTHER" id="PTHR12358">
    <property type="entry name" value="SPHINGOSINE KINASE"/>
    <property type="match status" value="1"/>
</dbReference>
<keyword evidence="2" id="KW-0547">Nucleotide-binding</keyword>
<dbReference type="PANTHER" id="PTHR12358:SF106">
    <property type="entry name" value="LIPID KINASE YEGS"/>
    <property type="match status" value="1"/>
</dbReference>
<evidence type="ECO:0000256" key="2">
    <source>
        <dbReference type="ARBA" id="ARBA00022741"/>
    </source>
</evidence>
<evidence type="ECO:0000256" key="3">
    <source>
        <dbReference type="ARBA" id="ARBA00022777"/>
    </source>
</evidence>
<dbReference type="GO" id="GO:0005886">
    <property type="term" value="C:plasma membrane"/>
    <property type="evidence" value="ECO:0007669"/>
    <property type="project" value="TreeGrafter"/>
</dbReference>
<accession>A0A931I0F2</accession>
<evidence type="ECO:0000313" key="6">
    <source>
        <dbReference type="EMBL" id="MBH0237139.1"/>
    </source>
</evidence>
<dbReference type="InterPro" id="IPR001206">
    <property type="entry name" value="Diacylglycerol_kinase_cat_dom"/>
</dbReference>
<dbReference type="InterPro" id="IPR017438">
    <property type="entry name" value="ATP-NAD_kinase_N"/>
</dbReference>
<evidence type="ECO:0000256" key="1">
    <source>
        <dbReference type="ARBA" id="ARBA00022679"/>
    </source>
</evidence>
<dbReference type="Gene3D" id="2.60.200.40">
    <property type="match status" value="1"/>
</dbReference>
<comment type="caution">
    <text evidence="6">The sequence shown here is derived from an EMBL/GenBank/DDBJ whole genome shotgun (WGS) entry which is preliminary data.</text>
</comment>
<dbReference type="Gene3D" id="3.40.50.10330">
    <property type="entry name" value="Probable inorganic polyphosphate/atp-NAD kinase, domain 1"/>
    <property type="match status" value="1"/>
</dbReference>
<dbReference type="InterPro" id="IPR050187">
    <property type="entry name" value="Lipid_Phosphate_FormReg"/>
</dbReference>
<dbReference type="InterPro" id="IPR016064">
    <property type="entry name" value="NAD/diacylglycerol_kinase_sf"/>
</dbReference>
<keyword evidence="4" id="KW-0067">ATP-binding</keyword>
<dbReference type="GO" id="GO:0005524">
    <property type="term" value="F:ATP binding"/>
    <property type="evidence" value="ECO:0007669"/>
    <property type="project" value="UniProtKB-KW"/>
</dbReference>
<gene>
    <name evidence="6" type="ORF">I5731_04840</name>
</gene>
<dbReference type="Proteomes" id="UP000631694">
    <property type="component" value="Unassembled WGS sequence"/>
</dbReference>
<dbReference type="RefSeq" id="WP_197310241.1">
    <property type="nucleotide sequence ID" value="NZ_JADZLT010000041.1"/>
</dbReference>
<keyword evidence="1" id="KW-0808">Transferase</keyword>
<keyword evidence="7" id="KW-1185">Reference proteome</keyword>
<keyword evidence="3 6" id="KW-0418">Kinase</keyword>
<dbReference type="PROSITE" id="PS50146">
    <property type="entry name" value="DAGK"/>
    <property type="match status" value="1"/>
</dbReference>
<dbReference type="Pfam" id="PF19279">
    <property type="entry name" value="YegS_C"/>
    <property type="match status" value="1"/>
</dbReference>
<proteinExistence type="predicted"/>
<dbReference type="SUPFAM" id="SSF111331">
    <property type="entry name" value="NAD kinase/diacylglycerol kinase-like"/>
    <property type="match status" value="1"/>
</dbReference>